<accession>A0AAV7L1Q5</accession>
<comment type="caution">
    <text evidence="1">The sequence shown here is derived from an EMBL/GenBank/DDBJ whole genome shotgun (WGS) entry which is preliminary data.</text>
</comment>
<sequence>MVKPKQSKALSLPEDEAMARDGGVLRGDGELCNMEASLNKHSSQFKKILQAILHTKNTLDPKIDVVSAEDRLLLKDHWKMAERLDDTELGSFHGTGTIVIDTRQLTDINTLQCRVEDAYGVIVMEQHMFPGPPRVL</sequence>
<dbReference type="EMBL" id="JANPWB010000016">
    <property type="protein sequence ID" value="KAJ1082438.1"/>
    <property type="molecule type" value="Genomic_DNA"/>
</dbReference>
<name>A0AAV7L1Q5_PLEWA</name>
<evidence type="ECO:0000313" key="2">
    <source>
        <dbReference type="Proteomes" id="UP001066276"/>
    </source>
</evidence>
<gene>
    <name evidence="1" type="ORF">NDU88_002606</name>
</gene>
<evidence type="ECO:0000313" key="1">
    <source>
        <dbReference type="EMBL" id="KAJ1082438.1"/>
    </source>
</evidence>
<dbReference type="Proteomes" id="UP001066276">
    <property type="component" value="Chromosome 12"/>
</dbReference>
<proteinExistence type="predicted"/>
<keyword evidence="2" id="KW-1185">Reference proteome</keyword>
<protein>
    <submittedName>
        <fullName evidence="1">Uncharacterized protein</fullName>
    </submittedName>
</protein>
<reference evidence="1" key="1">
    <citation type="journal article" date="2022" name="bioRxiv">
        <title>Sequencing and chromosome-scale assembly of the giantPleurodeles waltlgenome.</title>
        <authorList>
            <person name="Brown T."/>
            <person name="Elewa A."/>
            <person name="Iarovenko S."/>
            <person name="Subramanian E."/>
            <person name="Araus A.J."/>
            <person name="Petzold A."/>
            <person name="Susuki M."/>
            <person name="Suzuki K.-i.T."/>
            <person name="Hayashi T."/>
            <person name="Toyoda A."/>
            <person name="Oliveira C."/>
            <person name="Osipova E."/>
            <person name="Leigh N.D."/>
            <person name="Simon A."/>
            <person name="Yun M.H."/>
        </authorList>
    </citation>
    <scope>NUCLEOTIDE SEQUENCE</scope>
    <source>
        <strain evidence="1">20211129_DDA</strain>
        <tissue evidence="1">Liver</tissue>
    </source>
</reference>
<organism evidence="1 2">
    <name type="scientific">Pleurodeles waltl</name>
    <name type="common">Iberian ribbed newt</name>
    <dbReference type="NCBI Taxonomy" id="8319"/>
    <lineage>
        <taxon>Eukaryota</taxon>
        <taxon>Metazoa</taxon>
        <taxon>Chordata</taxon>
        <taxon>Craniata</taxon>
        <taxon>Vertebrata</taxon>
        <taxon>Euteleostomi</taxon>
        <taxon>Amphibia</taxon>
        <taxon>Batrachia</taxon>
        <taxon>Caudata</taxon>
        <taxon>Salamandroidea</taxon>
        <taxon>Salamandridae</taxon>
        <taxon>Pleurodelinae</taxon>
        <taxon>Pleurodeles</taxon>
    </lineage>
</organism>
<dbReference type="AlphaFoldDB" id="A0AAV7L1Q5"/>